<evidence type="ECO:0000313" key="6">
    <source>
        <dbReference type="RefSeq" id="XP_013791541.2"/>
    </source>
</evidence>
<feature type="signal peptide" evidence="3">
    <location>
        <begin position="1"/>
        <end position="23"/>
    </location>
</feature>
<dbReference type="GeneID" id="106475403"/>
<dbReference type="InterPro" id="IPR029052">
    <property type="entry name" value="Metallo-depent_PP-like"/>
</dbReference>
<dbReference type="Gene3D" id="3.60.21.10">
    <property type="match status" value="1"/>
</dbReference>
<dbReference type="PANTHER" id="PTHR10340">
    <property type="entry name" value="SPHINGOMYELIN PHOSPHODIESTERASE"/>
    <property type="match status" value="1"/>
</dbReference>
<keyword evidence="5" id="KW-1185">Reference proteome</keyword>
<dbReference type="SUPFAM" id="SSF56300">
    <property type="entry name" value="Metallo-dependent phosphatases"/>
    <property type="match status" value="1"/>
</dbReference>
<dbReference type="RefSeq" id="XP_013791541.2">
    <property type="nucleotide sequence ID" value="XM_013936087.2"/>
</dbReference>
<organism evidence="5 6">
    <name type="scientific">Limulus polyphemus</name>
    <name type="common">Atlantic horseshoe crab</name>
    <dbReference type="NCBI Taxonomy" id="6850"/>
    <lineage>
        <taxon>Eukaryota</taxon>
        <taxon>Metazoa</taxon>
        <taxon>Ecdysozoa</taxon>
        <taxon>Arthropoda</taxon>
        <taxon>Chelicerata</taxon>
        <taxon>Merostomata</taxon>
        <taxon>Xiphosura</taxon>
        <taxon>Limulidae</taxon>
        <taxon>Limulus</taxon>
    </lineage>
</organism>
<protein>
    <submittedName>
        <fullName evidence="6">Acid sphingomyelinase-like phosphodiesterase 3b</fullName>
    </submittedName>
</protein>
<dbReference type="Proteomes" id="UP000694941">
    <property type="component" value="Unplaced"/>
</dbReference>
<dbReference type="Pfam" id="PF00149">
    <property type="entry name" value="Metallophos"/>
    <property type="match status" value="1"/>
</dbReference>
<evidence type="ECO:0000259" key="4">
    <source>
        <dbReference type="Pfam" id="PF00149"/>
    </source>
</evidence>
<keyword evidence="2" id="KW-0325">Glycoprotein</keyword>
<proteinExistence type="predicted"/>
<dbReference type="PANTHER" id="PTHR10340:SF57">
    <property type="entry name" value="METALLOPHOS DOMAIN-CONTAINING PROTEIN"/>
    <property type="match status" value="1"/>
</dbReference>
<dbReference type="InterPro" id="IPR004843">
    <property type="entry name" value="Calcineurin-like_PHP"/>
</dbReference>
<keyword evidence="1" id="KW-0378">Hydrolase</keyword>
<keyword evidence="3" id="KW-0732">Signal</keyword>
<evidence type="ECO:0000256" key="3">
    <source>
        <dbReference type="SAM" id="SignalP"/>
    </source>
</evidence>
<feature type="domain" description="Calcineurin-like phosphoesterase" evidence="4">
    <location>
        <begin position="80"/>
        <end position="214"/>
    </location>
</feature>
<evidence type="ECO:0000256" key="1">
    <source>
        <dbReference type="ARBA" id="ARBA00022801"/>
    </source>
</evidence>
<accession>A0ABM1BZD4</accession>
<feature type="chain" id="PRO_5045349616" evidence="3">
    <location>
        <begin position="24"/>
        <end position="244"/>
    </location>
</feature>
<name>A0ABM1BZD4_LIMPO</name>
<evidence type="ECO:0000256" key="2">
    <source>
        <dbReference type="ARBA" id="ARBA00023180"/>
    </source>
</evidence>
<gene>
    <name evidence="6" type="primary">LOC106475403</name>
</gene>
<sequence>MEYRFSFAILLLFFISTNDCLRAEWRRSVETSFIESNMNTTTDVTSNLNYTIADEDISKSVVNKTTAEATDNISFPEGYFWQISDIHWDKQYERTGDPLNMCHLSTKDFEDHDNGLYGNFRCDSPWKLVKSAIGAMSEIHPKPDFIFWTGDNVPHVYDPEPDWTEVHSLVKNITHQLTKKFPGVPVYPVLGNHDSSPSNSLPPKNKTLYKEYLSRSDWQLLLPNTTWDTFVTGNDLSRSVFRQV</sequence>
<evidence type="ECO:0000313" key="5">
    <source>
        <dbReference type="Proteomes" id="UP000694941"/>
    </source>
</evidence>
<reference evidence="6" key="1">
    <citation type="submission" date="2025-08" db="UniProtKB">
        <authorList>
            <consortium name="RefSeq"/>
        </authorList>
    </citation>
    <scope>IDENTIFICATION</scope>
    <source>
        <tissue evidence="6">Muscle</tissue>
    </source>
</reference>